<dbReference type="EMBL" id="WWCU01000027">
    <property type="protein sequence ID" value="MYN09743.1"/>
    <property type="molecule type" value="Genomic_DNA"/>
</dbReference>
<organism evidence="3 4">
    <name type="scientific">Pseudoduganella aquatica</name>
    <dbReference type="NCBI Taxonomy" id="2660641"/>
    <lineage>
        <taxon>Bacteria</taxon>
        <taxon>Pseudomonadati</taxon>
        <taxon>Pseudomonadota</taxon>
        <taxon>Betaproteobacteria</taxon>
        <taxon>Burkholderiales</taxon>
        <taxon>Oxalobacteraceae</taxon>
        <taxon>Telluria group</taxon>
        <taxon>Pseudoduganella</taxon>
    </lineage>
</organism>
<sequence>MMWEMAVFIGFSLALVAGCLVPNQWLPSRLPNDKLMHFGAYAGLALLAMRIAPAASAALWLAGLLLAGWLIECLQQLVPGRGFSWRDMAANAAGVAAGALCAAALASI</sequence>
<reference evidence="3 4" key="1">
    <citation type="submission" date="2019-12" db="EMBL/GenBank/DDBJ databases">
        <title>Novel species isolated from a subtropical stream in China.</title>
        <authorList>
            <person name="Lu H."/>
        </authorList>
    </citation>
    <scope>NUCLEOTIDE SEQUENCE [LARGE SCALE GENOMIC DNA]</scope>
    <source>
        <strain evidence="3 4">FT127W</strain>
    </source>
</reference>
<feature type="transmembrane region" description="Helical" evidence="1">
    <location>
        <begin position="38"/>
        <end position="67"/>
    </location>
</feature>
<protein>
    <recommendedName>
        <fullName evidence="2">VanZ-like domain-containing protein</fullName>
    </recommendedName>
</protein>
<evidence type="ECO:0000313" key="4">
    <source>
        <dbReference type="Proteomes" id="UP000450676"/>
    </source>
</evidence>
<dbReference type="RefSeq" id="WP_161074044.1">
    <property type="nucleotide sequence ID" value="NZ_WWCU01000027.1"/>
</dbReference>
<dbReference type="AlphaFoldDB" id="A0A7X4HFB7"/>
<keyword evidence="4" id="KW-1185">Reference proteome</keyword>
<evidence type="ECO:0000256" key="1">
    <source>
        <dbReference type="SAM" id="Phobius"/>
    </source>
</evidence>
<feature type="transmembrane region" description="Helical" evidence="1">
    <location>
        <begin position="88"/>
        <end position="106"/>
    </location>
</feature>
<evidence type="ECO:0000313" key="3">
    <source>
        <dbReference type="EMBL" id="MYN09743.1"/>
    </source>
</evidence>
<name>A0A7X4HFB7_9BURK</name>
<keyword evidence="1" id="KW-0812">Transmembrane</keyword>
<proteinExistence type="predicted"/>
<comment type="caution">
    <text evidence="3">The sequence shown here is derived from an EMBL/GenBank/DDBJ whole genome shotgun (WGS) entry which is preliminary data.</text>
</comment>
<dbReference type="Proteomes" id="UP000450676">
    <property type="component" value="Unassembled WGS sequence"/>
</dbReference>
<feature type="domain" description="VanZ-like" evidence="2">
    <location>
        <begin position="34"/>
        <end position="103"/>
    </location>
</feature>
<gene>
    <name evidence="3" type="ORF">GTP77_20685</name>
</gene>
<dbReference type="NCBIfam" id="NF037970">
    <property type="entry name" value="vanZ_1"/>
    <property type="match status" value="1"/>
</dbReference>
<dbReference type="PANTHER" id="PTHR28008">
    <property type="entry name" value="DOMAIN PROTEIN, PUTATIVE (AFU_ORTHOLOGUE AFUA_3G10980)-RELATED"/>
    <property type="match status" value="1"/>
</dbReference>
<evidence type="ECO:0000259" key="2">
    <source>
        <dbReference type="Pfam" id="PF04892"/>
    </source>
</evidence>
<keyword evidence="1" id="KW-1133">Transmembrane helix</keyword>
<dbReference type="PANTHER" id="PTHR28008:SF1">
    <property type="entry name" value="DOMAIN PROTEIN, PUTATIVE (AFU_ORTHOLOGUE AFUA_3G10980)-RELATED"/>
    <property type="match status" value="1"/>
</dbReference>
<keyword evidence="1" id="KW-0472">Membrane</keyword>
<accession>A0A7X4HFB7</accession>
<dbReference type="InterPro" id="IPR006976">
    <property type="entry name" value="VanZ-like"/>
</dbReference>
<dbReference type="Pfam" id="PF04892">
    <property type="entry name" value="VanZ"/>
    <property type="match status" value="1"/>
</dbReference>